<sequence length="77" mass="9151">MIPRVLLIRSYLRRSPPAHIRHYCSRDVRAPRIPRCCGKGMYSMELGMNIHDCNGNWTGWTYFVFSVFLMYHLSKSR</sequence>
<accession>A0A2T4BVA4</accession>
<protein>
    <submittedName>
        <fullName evidence="1">Uncharacterized protein</fullName>
    </submittedName>
</protein>
<gene>
    <name evidence="1" type="ORF">M440DRAFT_143509</name>
</gene>
<evidence type="ECO:0000313" key="2">
    <source>
        <dbReference type="Proteomes" id="UP000240760"/>
    </source>
</evidence>
<evidence type="ECO:0000313" key="1">
    <source>
        <dbReference type="EMBL" id="PTB73176.1"/>
    </source>
</evidence>
<reference evidence="1 2" key="1">
    <citation type="submission" date="2016-07" db="EMBL/GenBank/DDBJ databases">
        <title>Multiple horizontal gene transfer events from other fungi enriched the ability of initially mycotrophic Trichoderma (Ascomycota) to feed on dead plant biomass.</title>
        <authorList>
            <consortium name="DOE Joint Genome Institute"/>
            <person name="Aerts A."/>
            <person name="Atanasova L."/>
            <person name="Chenthamara K."/>
            <person name="Zhang J."/>
            <person name="Grujic M."/>
            <person name="Henrissat B."/>
            <person name="Kuo A."/>
            <person name="Salamov A."/>
            <person name="Lipzen A."/>
            <person name="Labutti K."/>
            <person name="Barry K."/>
            <person name="Miao Y."/>
            <person name="Rahimi M.J."/>
            <person name="Shen Q."/>
            <person name="Grigoriev I.V."/>
            <person name="Kubicek C.P."/>
            <person name="Druzhinina I.S."/>
        </authorList>
    </citation>
    <scope>NUCLEOTIDE SEQUENCE [LARGE SCALE GENOMIC DNA]</scope>
    <source>
        <strain evidence="1 2">ATCC 18648</strain>
    </source>
</reference>
<dbReference type="AlphaFoldDB" id="A0A2T4BVA4"/>
<dbReference type="EMBL" id="KZ679139">
    <property type="protein sequence ID" value="PTB73176.1"/>
    <property type="molecule type" value="Genomic_DNA"/>
</dbReference>
<organism evidence="1 2">
    <name type="scientific">Trichoderma longibrachiatum ATCC 18648</name>
    <dbReference type="NCBI Taxonomy" id="983965"/>
    <lineage>
        <taxon>Eukaryota</taxon>
        <taxon>Fungi</taxon>
        <taxon>Dikarya</taxon>
        <taxon>Ascomycota</taxon>
        <taxon>Pezizomycotina</taxon>
        <taxon>Sordariomycetes</taxon>
        <taxon>Hypocreomycetidae</taxon>
        <taxon>Hypocreales</taxon>
        <taxon>Hypocreaceae</taxon>
        <taxon>Trichoderma</taxon>
    </lineage>
</organism>
<proteinExistence type="predicted"/>
<dbReference type="Proteomes" id="UP000240760">
    <property type="component" value="Unassembled WGS sequence"/>
</dbReference>
<name>A0A2T4BVA4_TRILO</name>
<keyword evidence="2" id="KW-1185">Reference proteome</keyword>